<dbReference type="GO" id="GO:0005524">
    <property type="term" value="F:ATP binding"/>
    <property type="evidence" value="ECO:0007669"/>
    <property type="project" value="InterPro"/>
</dbReference>
<dbReference type="SMART" id="SM00382">
    <property type="entry name" value="AAA"/>
    <property type="match status" value="1"/>
</dbReference>
<dbReference type="GO" id="GO:0003677">
    <property type="term" value="F:DNA binding"/>
    <property type="evidence" value="ECO:0000318"/>
    <property type="project" value="GO_Central"/>
</dbReference>
<feature type="region of interest" description="Disordered" evidence="1">
    <location>
        <begin position="1501"/>
        <end position="1537"/>
    </location>
</feature>
<feature type="region of interest" description="Disordered" evidence="1">
    <location>
        <begin position="890"/>
        <end position="929"/>
    </location>
</feature>
<evidence type="ECO:0000259" key="2">
    <source>
        <dbReference type="SMART" id="SM00382"/>
    </source>
</evidence>
<accession>A0A8J1LW67</accession>
<feature type="compositionally biased region" description="Basic and acidic residues" evidence="1">
    <location>
        <begin position="1508"/>
        <end position="1537"/>
    </location>
</feature>
<feature type="region of interest" description="Disordered" evidence="1">
    <location>
        <begin position="269"/>
        <end position="309"/>
    </location>
</feature>
<feature type="region of interest" description="Disordered" evidence="1">
    <location>
        <begin position="439"/>
        <end position="503"/>
    </location>
</feature>
<feature type="region of interest" description="Disordered" evidence="1">
    <location>
        <begin position="619"/>
        <end position="640"/>
    </location>
</feature>
<feature type="compositionally biased region" description="Polar residues" evidence="1">
    <location>
        <begin position="205"/>
        <end position="214"/>
    </location>
</feature>
<dbReference type="GO" id="GO:0005634">
    <property type="term" value="C:nucleus"/>
    <property type="evidence" value="ECO:0000318"/>
    <property type="project" value="GO_Central"/>
</dbReference>
<keyword evidence="3" id="KW-1185">Reference proteome</keyword>
<dbReference type="SUPFAM" id="SSF52540">
    <property type="entry name" value="P-loop containing nucleoside triphosphate hydrolases"/>
    <property type="match status" value="1"/>
</dbReference>
<dbReference type="CDD" id="cd00009">
    <property type="entry name" value="AAA"/>
    <property type="match status" value="1"/>
</dbReference>
<dbReference type="OrthoDB" id="9996895at2759"/>
<name>A0A8J1LW67_XENLA</name>
<dbReference type="PANTHER" id="PTHR23389">
    <property type="entry name" value="CHROMOSOME TRANSMISSION FIDELITY FACTOR 18"/>
    <property type="match status" value="1"/>
</dbReference>
<feature type="compositionally biased region" description="Acidic residues" evidence="1">
    <location>
        <begin position="721"/>
        <end position="730"/>
    </location>
</feature>
<evidence type="ECO:0000256" key="1">
    <source>
        <dbReference type="SAM" id="MobiDB-lite"/>
    </source>
</evidence>
<protein>
    <submittedName>
        <fullName evidence="4">ATPase family AAA domain-containing protein 5 isoform X1</fullName>
    </submittedName>
</protein>
<dbReference type="InterPro" id="IPR003959">
    <property type="entry name" value="ATPase_AAA_core"/>
</dbReference>
<feature type="region of interest" description="Disordered" evidence="1">
    <location>
        <begin position="690"/>
        <end position="730"/>
    </location>
</feature>
<gene>
    <name evidence="4" type="primary">atad5.L</name>
</gene>
<dbReference type="GeneID" id="108701222"/>
<feature type="compositionally biased region" description="Basic residues" evidence="1">
    <location>
        <begin position="902"/>
        <end position="921"/>
    </location>
</feature>
<evidence type="ECO:0000313" key="3">
    <source>
        <dbReference type="Proteomes" id="UP000186698"/>
    </source>
</evidence>
<dbReference type="FunFam" id="3.40.50.300:FF:000846">
    <property type="entry name" value="ATPase family AAA domain-containing protein 5"/>
    <property type="match status" value="1"/>
</dbReference>
<feature type="compositionally biased region" description="Polar residues" evidence="1">
    <location>
        <begin position="696"/>
        <end position="707"/>
    </location>
</feature>
<dbReference type="PANTHER" id="PTHR23389:SF21">
    <property type="entry name" value="ATPASE FAMILY AAA DOMAIN-CONTAINING PROTEIN 5"/>
    <property type="match status" value="1"/>
</dbReference>
<dbReference type="InterPro" id="IPR003593">
    <property type="entry name" value="AAA+_ATPase"/>
</dbReference>
<feature type="compositionally biased region" description="Basic and acidic residues" evidence="1">
    <location>
        <begin position="269"/>
        <end position="281"/>
    </location>
</feature>
<dbReference type="CTD" id="108701222"/>
<organism evidence="3 4">
    <name type="scientific">Xenopus laevis</name>
    <name type="common">African clawed frog</name>
    <dbReference type="NCBI Taxonomy" id="8355"/>
    <lineage>
        <taxon>Eukaryota</taxon>
        <taxon>Metazoa</taxon>
        <taxon>Chordata</taxon>
        <taxon>Craniata</taxon>
        <taxon>Vertebrata</taxon>
        <taxon>Euteleostomi</taxon>
        <taxon>Amphibia</taxon>
        <taxon>Batrachia</taxon>
        <taxon>Anura</taxon>
        <taxon>Pipoidea</taxon>
        <taxon>Pipidae</taxon>
        <taxon>Xenopodinae</taxon>
        <taxon>Xenopus</taxon>
        <taxon>Xenopus</taxon>
    </lineage>
</organism>
<feature type="compositionally biased region" description="Basic and acidic residues" evidence="1">
    <location>
        <begin position="465"/>
        <end position="474"/>
    </location>
</feature>
<feature type="domain" description="AAA+ ATPase" evidence="2">
    <location>
        <begin position="1059"/>
        <end position="1291"/>
    </location>
</feature>
<dbReference type="Pfam" id="PF00004">
    <property type="entry name" value="AAA"/>
    <property type="match status" value="1"/>
</dbReference>
<feature type="compositionally biased region" description="Basic and acidic residues" evidence="1">
    <location>
        <begin position="1027"/>
        <end position="1041"/>
    </location>
</feature>
<dbReference type="RefSeq" id="XP_041433291.1">
    <property type="nucleotide sequence ID" value="XM_041577357.1"/>
</dbReference>
<feature type="region of interest" description="Disordered" evidence="1">
    <location>
        <begin position="196"/>
        <end position="225"/>
    </location>
</feature>
<dbReference type="GO" id="GO:0016887">
    <property type="term" value="F:ATP hydrolysis activity"/>
    <property type="evidence" value="ECO:0007669"/>
    <property type="project" value="InterPro"/>
</dbReference>
<feature type="region of interest" description="Disordered" evidence="1">
    <location>
        <begin position="63"/>
        <end position="104"/>
    </location>
</feature>
<dbReference type="Gene3D" id="3.40.50.300">
    <property type="entry name" value="P-loop containing nucleotide triphosphate hydrolases"/>
    <property type="match status" value="2"/>
</dbReference>
<dbReference type="InterPro" id="IPR027417">
    <property type="entry name" value="P-loop_NTPase"/>
</dbReference>
<feature type="region of interest" description="Disordered" evidence="1">
    <location>
        <begin position="1027"/>
        <end position="1046"/>
    </location>
</feature>
<dbReference type="GO" id="GO:0061860">
    <property type="term" value="F:DNA clamp unloader activity"/>
    <property type="evidence" value="ECO:0000318"/>
    <property type="project" value="GO_Central"/>
</dbReference>
<evidence type="ECO:0000313" key="4">
    <source>
        <dbReference type="RefSeq" id="XP_041433291.1"/>
    </source>
</evidence>
<sequence>MVGILAMSASLEEYGCQPCKKSRKDEEAPIKTITNYFSPVSKNTEKVLSSPRSNNIADYFKQNSPINEKKQTSKAENAAIQQDTPQAAVADSSAASGKPSKCRKRTNLTKRLGSLTPEAVRDLGVQKGINKDLESENVCGKTGFMGSDTAALLAAICSNKGDLQDRIVCSPGSSTPEVKDTLNNAASNTDTNIQSKLRKPKQTKVKNAQSNTVQKKQDCEPGKPFIISGTSLDSTGDTMDSSLPVNVDGLHGKDSILVVSFEEFIKSQGEKDMESSLEGKDLTPSLSGEDVPNENPLRNEDWAQKPSPKTVTVHAQIHVSPPHSYSATTVPKKLASIFLKKKDSEVEKKAVELVSEHESVDFMVQNRKSNVVVLEDDLELAVVEVENLDYAKQKSTVVERQQFMKAFRQPGEAGKSVVKKSLSKNKSLADIPAQEGFVEGQQRTSAKKVGTEVHQIKEGANNQEETPKSKDVVGVKKKCTSKNAGKNPTLKGKKLKEPSSGACKASNINLRRSSRLQTSETPALNSPVKGHSMIDLPLQMSTPKGRIPCRKSDIYRAEVISISTEANSPIRMRFTRLSTRASGKNKSLLADVLSTPRSNKVVASSKKIDKAKKLLEKAKSVQQNIAKPETPRRLSSRQTARAADKKVLQVCYNRESILIVDESSSKARKVHEPGRKKRLRSVNDVLGKREKIKKTANLSTGQSTSSGKKLKKQPSITVIDDGPEISENSVDEEQFKAKREFLKSGLPDSLKRHIAKTTALLEAYALSGSSFQNVVHVQQRDDCQMWHMPLPPCPHLTDFDDQSPAVPDVAKLTLSLGEFTCVKDKLAIPMAPTMVNKRQVFSDAARDLLLEEIRFSNPQFPVKRFLSMFLKKQSDSVALLDTYKPGFQPQPTEAVLLETGTRGKRKRKDSPGNKSKRKRSAGKAEEQNEICDLTSSVDEASSQPSIPTEICGLVQRGQKCLERKTISELDIHTQKIKSASKDTECDDVLWTEKYQPQNTSEMIGNSAAIQQLHSWLKDWKVRAEKEEKSQMQKTEKEKSDTWDQNDFMTMDSDSEEESLCNTVLITGPPGIGKTAAVYACAQELGFKVFEVNASCQRSGRQILTQLKEATQSHQVDQQGVNTHKPCFFSSFSSTKSPRKLNSPKNVVSSPRKPPASPRGTGLRKGLAPKSLANFFKPPAIKRNEEKPSATEASKGLGKGVFLREVETKPNKSLYATAQKETGSEEKHRKTATSLILFEEVDVIFDDDVGFLSAIKTFMSTTKRPVILTTSDPTFGLMFDGFFENIHFKTPSLVNVATYLQVLCLAENLRTETKDFLTFLSANKCDIRQSLLHLQFWASSGGGGLVEKPLQICRSNTDGLKKQALIGAELPKCNIGCTENFMGLHNIILPTDGLLSFIKNHVPQTQERNVLQRLLTEFQMNNVYFTLSNLEFLLPLPVNIQLPTLLPPLPENSAGLDKNDKADESPLKVSAQMKKRKKLLLFNDSDLFDSDSVDEMLSLVSGIQSQEETGQKDLPEADREKSEGTQPAPERHRLSQEEQKASRLVYRCLGSLADFVDNMSQIDCFTYNPKDQADFGNANWTESRIKDGLCDGLRVETRDWSNSQSSGEVRATIETLAFQKCLSKLSTAIDTSLEACTAASHDPTKALTLHVSEERGNVCFCQSAASSSVAEKRMSVVRTVLSSRSFFGLGNRQANVTEYLPAMRCICRLQRLKEQEKTKRRFLHYFEGIHLELSKATVSSLAADFP</sequence>
<dbReference type="Proteomes" id="UP000186698">
    <property type="component" value="Chromosome 9_10L"/>
</dbReference>
<feature type="region of interest" description="Disordered" evidence="1">
    <location>
        <begin position="1130"/>
        <end position="1165"/>
    </location>
</feature>
<reference evidence="4" key="1">
    <citation type="submission" date="2025-08" db="UniProtKB">
        <authorList>
            <consortium name="RefSeq"/>
        </authorList>
    </citation>
    <scope>IDENTIFICATION</scope>
    <source>
        <strain evidence="4">J_2021</strain>
        <tissue evidence="4">Erythrocytes</tissue>
    </source>
</reference>
<proteinExistence type="predicted"/>